<evidence type="ECO:0000313" key="1">
    <source>
        <dbReference type="EMBL" id="KAL3689670.1"/>
    </source>
</evidence>
<dbReference type="Proteomes" id="UP001633002">
    <property type="component" value="Unassembled WGS sequence"/>
</dbReference>
<name>A0ABD3HDR0_9MARC</name>
<protein>
    <submittedName>
        <fullName evidence="1">Uncharacterized protein</fullName>
    </submittedName>
</protein>
<evidence type="ECO:0000313" key="2">
    <source>
        <dbReference type="Proteomes" id="UP001633002"/>
    </source>
</evidence>
<keyword evidence="2" id="KW-1185">Reference proteome</keyword>
<dbReference type="AlphaFoldDB" id="A0ABD3HDR0"/>
<accession>A0ABD3HDR0</accession>
<sequence length="120" mass="13120">MIMEQAKDDVPGRVDAPRCWPVVATAYLNVPSTPVEMALDYFLYDGEFAGIDAAKDVVKCLNGGKCVSGSAKKKHKKGRKTLEKTTCAEPVKQEVDAQRQHWLKKVSNLEQALSAAAKCP</sequence>
<dbReference type="EMBL" id="JBJQOH010000004">
    <property type="protein sequence ID" value="KAL3689670.1"/>
    <property type="molecule type" value="Genomic_DNA"/>
</dbReference>
<organism evidence="1 2">
    <name type="scientific">Riccia sorocarpa</name>
    <dbReference type="NCBI Taxonomy" id="122646"/>
    <lineage>
        <taxon>Eukaryota</taxon>
        <taxon>Viridiplantae</taxon>
        <taxon>Streptophyta</taxon>
        <taxon>Embryophyta</taxon>
        <taxon>Marchantiophyta</taxon>
        <taxon>Marchantiopsida</taxon>
        <taxon>Marchantiidae</taxon>
        <taxon>Marchantiales</taxon>
        <taxon>Ricciaceae</taxon>
        <taxon>Riccia</taxon>
    </lineage>
</organism>
<reference evidence="1 2" key="1">
    <citation type="submission" date="2024-09" db="EMBL/GenBank/DDBJ databases">
        <title>Chromosome-scale assembly of Riccia sorocarpa.</title>
        <authorList>
            <person name="Paukszto L."/>
        </authorList>
    </citation>
    <scope>NUCLEOTIDE SEQUENCE [LARGE SCALE GENOMIC DNA]</scope>
    <source>
        <strain evidence="1">LP-2024</strain>
        <tissue evidence="1">Aerial parts of the thallus</tissue>
    </source>
</reference>
<gene>
    <name evidence="1" type="ORF">R1sor_015979</name>
</gene>
<proteinExistence type="predicted"/>
<comment type="caution">
    <text evidence="1">The sequence shown here is derived from an EMBL/GenBank/DDBJ whole genome shotgun (WGS) entry which is preliminary data.</text>
</comment>